<keyword evidence="2" id="KW-0663">Pyridoxal phosphate</keyword>
<dbReference type="PANTHER" id="PTHR30244:SF34">
    <property type="entry name" value="DTDP-4-AMINO-4,6-DIDEOXYGALACTOSE TRANSAMINASE"/>
    <property type="match status" value="1"/>
</dbReference>
<dbReference type="Pfam" id="PF01041">
    <property type="entry name" value="DegT_DnrJ_EryC1"/>
    <property type="match status" value="1"/>
</dbReference>
<comment type="caution">
    <text evidence="3">The sequence shown here is derived from an EMBL/GenBank/DDBJ whole genome shotgun (WGS) entry which is preliminary data.</text>
</comment>
<proteinExistence type="inferred from homology"/>
<name>A0A4R8MVR9_LEPME</name>
<sequence>MEKLAYLGGKKTINKELKPYISFGKEEIESVQSVLQSGELSRFYGSWHEDFFGGKKVKEFESNWSKEFGIEYSVSVNSATSGLIAALGAVGVEPFDEVLVSPWTMCASATAILVWNAIPVFVDINPDNFNIDPSKIRSLITKKTKAIVVPDIFGQSAQLTEILKIAKEFGLKVIEDASQAPGAMYRGKKVGTNADIGVFSLNYHKHIHTGEGGICVTADAKLAERLQLIRNHAEAVVGPKGEIDISNMIGFNFRLGEIESAIGIEQLKKLPSIAEQRIRAGALLNEGLKDLKGLKLPVPLDGCTHVYYMYGLIVDFDSLGITREKLIEVLTAEGIPSLRPSYLNIHLLPMYQKRIAYGKSGFPWISPGETSKVTYEKGICPIAENLQDKSYIGFYFGGFALDDEEINLLIAAFHKVWNQLDLIK</sequence>
<evidence type="ECO:0000256" key="2">
    <source>
        <dbReference type="RuleBase" id="RU004508"/>
    </source>
</evidence>
<dbReference type="GO" id="GO:0000271">
    <property type="term" value="P:polysaccharide biosynthetic process"/>
    <property type="evidence" value="ECO:0007669"/>
    <property type="project" value="TreeGrafter"/>
</dbReference>
<evidence type="ECO:0000313" key="3">
    <source>
        <dbReference type="EMBL" id="TDY71185.1"/>
    </source>
</evidence>
<protein>
    <submittedName>
        <fullName evidence="3">dTDP-4-amino-4,6-dideoxygalactose transaminase</fullName>
    </submittedName>
</protein>
<dbReference type="GO" id="GO:0030170">
    <property type="term" value="F:pyridoxal phosphate binding"/>
    <property type="evidence" value="ECO:0007669"/>
    <property type="project" value="TreeGrafter"/>
</dbReference>
<dbReference type="Proteomes" id="UP000294684">
    <property type="component" value="Unassembled WGS sequence"/>
</dbReference>
<comment type="similarity">
    <text evidence="1 2">Belongs to the DegT/DnrJ/EryC1 family.</text>
</comment>
<dbReference type="InterPro" id="IPR015422">
    <property type="entry name" value="PyrdxlP-dep_Trfase_small"/>
</dbReference>
<dbReference type="Gene3D" id="3.40.640.10">
    <property type="entry name" value="Type I PLP-dependent aspartate aminotransferase-like (Major domain)"/>
    <property type="match status" value="1"/>
</dbReference>
<dbReference type="EMBL" id="SORO01000001">
    <property type="protein sequence ID" value="TDY71185.1"/>
    <property type="molecule type" value="Genomic_DNA"/>
</dbReference>
<reference evidence="3 4" key="1">
    <citation type="submission" date="2019-03" db="EMBL/GenBank/DDBJ databases">
        <title>Genomic Encyclopedia of Archaeal and Bacterial Type Strains, Phase II (KMG-II): from individual species to whole genera.</title>
        <authorList>
            <person name="Goeker M."/>
        </authorList>
    </citation>
    <scope>NUCLEOTIDE SEQUENCE [LARGE SCALE GENOMIC DNA]</scope>
    <source>
        <strain evidence="3 4">DSM 21537</strain>
    </source>
</reference>
<dbReference type="STRING" id="1193051.LEP1GSC017_3828"/>
<dbReference type="PANTHER" id="PTHR30244">
    <property type="entry name" value="TRANSAMINASE"/>
    <property type="match status" value="1"/>
</dbReference>
<dbReference type="GO" id="GO:0008483">
    <property type="term" value="F:transaminase activity"/>
    <property type="evidence" value="ECO:0007669"/>
    <property type="project" value="TreeGrafter"/>
</dbReference>
<accession>A0A4R8MVR9</accession>
<dbReference type="SUPFAM" id="SSF53383">
    <property type="entry name" value="PLP-dependent transferases"/>
    <property type="match status" value="1"/>
</dbReference>
<gene>
    <name evidence="3" type="ORF">CLV96_0140</name>
</gene>
<dbReference type="InterPro" id="IPR015421">
    <property type="entry name" value="PyrdxlP-dep_Trfase_major"/>
</dbReference>
<dbReference type="Gene3D" id="3.90.1150.10">
    <property type="entry name" value="Aspartate Aminotransferase, domain 1"/>
    <property type="match status" value="1"/>
</dbReference>
<dbReference type="InterPro" id="IPR015424">
    <property type="entry name" value="PyrdxlP-dep_Trfase"/>
</dbReference>
<dbReference type="InterPro" id="IPR000653">
    <property type="entry name" value="DegT/StrS_aminotransferase"/>
</dbReference>
<dbReference type="AlphaFoldDB" id="A0A4R8MVR9"/>
<dbReference type="CDD" id="cd00616">
    <property type="entry name" value="AHBA_syn"/>
    <property type="match status" value="1"/>
</dbReference>
<keyword evidence="4" id="KW-1185">Reference proteome</keyword>
<dbReference type="OrthoDB" id="9810913at2"/>
<evidence type="ECO:0000313" key="4">
    <source>
        <dbReference type="Proteomes" id="UP000294684"/>
    </source>
</evidence>
<organism evidence="3 4">
    <name type="scientific">Leptospira meyeri</name>
    <dbReference type="NCBI Taxonomy" id="29508"/>
    <lineage>
        <taxon>Bacteria</taxon>
        <taxon>Pseudomonadati</taxon>
        <taxon>Spirochaetota</taxon>
        <taxon>Spirochaetia</taxon>
        <taxon>Leptospirales</taxon>
        <taxon>Leptospiraceae</taxon>
        <taxon>Leptospira</taxon>
    </lineage>
</organism>
<evidence type="ECO:0000256" key="1">
    <source>
        <dbReference type="ARBA" id="ARBA00037999"/>
    </source>
</evidence>